<evidence type="ECO:0000313" key="3">
    <source>
        <dbReference type="Proteomes" id="UP000199256"/>
    </source>
</evidence>
<keyword evidence="1" id="KW-0472">Membrane</keyword>
<protein>
    <recommendedName>
        <fullName evidence="4">DUF2721 domain-containing protein</fullName>
    </recommendedName>
</protein>
<feature type="transmembrane region" description="Helical" evidence="1">
    <location>
        <begin position="76"/>
        <end position="99"/>
    </location>
</feature>
<evidence type="ECO:0000313" key="2">
    <source>
        <dbReference type="EMBL" id="SEL36827.1"/>
    </source>
</evidence>
<accession>A0A1H7PP61</accession>
<keyword evidence="1" id="KW-1133">Transmembrane helix</keyword>
<sequence length="148" mass="16653">MIDQTSPIEISQVIQLSVAPVFLLVGIAGFVNAFVARLGRVVDRRRHLAHLMHAPDARRRELTARELRILDDRARLVHWGMTLCITTAMLVCLTIVTVFLDFLFEMEHPRLVGAMFVLAMVSLITALGLFLREVFLAVESLTLSNREG</sequence>
<reference evidence="3" key="1">
    <citation type="submission" date="2016-10" db="EMBL/GenBank/DDBJ databases">
        <authorList>
            <person name="Varghese N."/>
            <person name="Submissions S."/>
        </authorList>
    </citation>
    <scope>NUCLEOTIDE SEQUENCE [LARGE SCALE GENOMIC DNA]</scope>
    <source>
        <strain evidence="3">DSM 241</strain>
    </source>
</reference>
<dbReference type="Pfam" id="PF11026">
    <property type="entry name" value="DUF2721"/>
    <property type="match status" value="1"/>
</dbReference>
<evidence type="ECO:0008006" key="4">
    <source>
        <dbReference type="Google" id="ProtNLM"/>
    </source>
</evidence>
<dbReference type="AlphaFoldDB" id="A0A1H7PP61"/>
<feature type="transmembrane region" description="Helical" evidence="1">
    <location>
        <begin position="111"/>
        <end position="131"/>
    </location>
</feature>
<feature type="transmembrane region" description="Helical" evidence="1">
    <location>
        <begin position="12"/>
        <end position="36"/>
    </location>
</feature>
<organism evidence="2 3">
    <name type="scientific">Ectothiorhodospira marina</name>
    <dbReference type="NCBI Taxonomy" id="1396821"/>
    <lineage>
        <taxon>Bacteria</taxon>
        <taxon>Pseudomonadati</taxon>
        <taxon>Pseudomonadota</taxon>
        <taxon>Gammaproteobacteria</taxon>
        <taxon>Chromatiales</taxon>
        <taxon>Ectothiorhodospiraceae</taxon>
        <taxon>Ectothiorhodospira</taxon>
    </lineage>
</organism>
<dbReference type="EMBL" id="FOAA01000014">
    <property type="protein sequence ID" value="SEL36827.1"/>
    <property type="molecule type" value="Genomic_DNA"/>
</dbReference>
<dbReference type="OrthoDB" id="5465259at2"/>
<proteinExistence type="predicted"/>
<dbReference type="Proteomes" id="UP000199256">
    <property type="component" value="Unassembled WGS sequence"/>
</dbReference>
<name>A0A1H7PP61_9GAMM</name>
<gene>
    <name evidence="2" type="ORF">SAMN05444515_11473</name>
</gene>
<keyword evidence="1" id="KW-0812">Transmembrane</keyword>
<dbReference type="InterPro" id="IPR021279">
    <property type="entry name" value="DUF2721"/>
</dbReference>
<dbReference type="STRING" id="1396821.SAMN05444515_11473"/>
<evidence type="ECO:0000256" key="1">
    <source>
        <dbReference type="SAM" id="Phobius"/>
    </source>
</evidence>
<keyword evidence="3" id="KW-1185">Reference proteome</keyword>